<evidence type="ECO:0000259" key="3">
    <source>
        <dbReference type="Pfam" id="PF13649"/>
    </source>
</evidence>
<name>A0A077AWS8_9PROT</name>
<sequence length="223" mass="25937">MLKKRTFTELENANAILNGMEDCCDEFVETFVELHQQPIDNEYMYDWIIRSLVDVSKINQSVLYIACGTAGYSRLFKNTNRFVGLDLSQKMVNAAKRINKNPNISFDFYCTPLERFTTEERFDIIYLGPYGNNVPYSDEAFEKAKNLLAPDGMIFCTLPDPNINGLWQKTKEFMKQLLTKGVIYQHPTTKLEKMLNKHNLEVYLKLRLKTSLGHAFCYIVKKK</sequence>
<protein>
    <recommendedName>
        <fullName evidence="3">Methyltransferase domain-containing protein</fullName>
    </recommendedName>
</protein>
<proteinExistence type="predicted"/>
<dbReference type="HOGENOM" id="CLU_1238344_0_0_5"/>
<feature type="domain" description="Methyltransferase" evidence="3">
    <location>
        <begin position="62"/>
        <end position="152"/>
    </location>
</feature>
<evidence type="ECO:0000313" key="4">
    <source>
        <dbReference type="EMBL" id="AIK96941.1"/>
    </source>
</evidence>
<dbReference type="KEGG" id="paca:ID47_09705"/>
<dbReference type="GO" id="GO:0032259">
    <property type="term" value="P:methylation"/>
    <property type="evidence" value="ECO:0007669"/>
    <property type="project" value="UniProtKB-KW"/>
</dbReference>
<dbReference type="AlphaFoldDB" id="A0A077AWS8"/>
<dbReference type="InterPro" id="IPR041698">
    <property type="entry name" value="Methyltransf_25"/>
</dbReference>
<organism evidence="4 5">
    <name type="scientific">Candidatus Odyssella acanthamoebae</name>
    <dbReference type="NCBI Taxonomy" id="91604"/>
    <lineage>
        <taxon>Bacteria</taxon>
        <taxon>Pseudomonadati</taxon>
        <taxon>Pseudomonadota</taxon>
        <taxon>Alphaproteobacteria</taxon>
        <taxon>Holosporales</taxon>
        <taxon>Candidatus Paracaedibacteraceae</taxon>
        <taxon>Candidatus Odyssella</taxon>
    </lineage>
</organism>
<keyword evidence="5" id="KW-1185">Reference proteome</keyword>
<evidence type="ECO:0000256" key="1">
    <source>
        <dbReference type="ARBA" id="ARBA00022603"/>
    </source>
</evidence>
<dbReference type="Proteomes" id="UP000028926">
    <property type="component" value="Chromosome"/>
</dbReference>
<accession>A0A077AWS8</accession>
<dbReference type="Gene3D" id="3.40.50.150">
    <property type="entry name" value="Vaccinia Virus protein VP39"/>
    <property type="match status" value="1"/>
</dbReference>
<dbReference type="SUPFAM" id="SSF53335">
    <property type="entry name" value="S-adenosyl-L-methionine-dependent methyltransferases"/>
    <property type="match status" value="1"/>
</dbReference>
<evidence type="ECO:0000313" key="5">
    <source>
        <dbReference type="Proteomes" id="UP000028926"/>
    </source>
</evidence>
<dbReference type="GO" id="GO:0008168">
    <property type="term" value="F:methyltransferase activity"/>
    <property type="evidence" value="ECO:0007669"/>
    <property type="project" value="UniProtKB-KW"/>
</dbReference>
<gene>
    <name evidence="4" type="ORF">ID47_09705</name>
</gene>
<dbReference type="STRING" id="91604.ID47_09705"/>
<evidence type="ECO:0000256" key="2">
    <source>
        <dbReference type="ARBA" id="ARBA00022679"/>
    </source>
</evidence>
<dbReference type="PANTHER" id="PTHR43861:SF1">
    <property type="entry name" value="TRANS-ACONITATE 2-METHYLTRANSFERASE"/>
    <property type="match status" value="1"/>
</dbReference>
<dbReference type="Pfam" id="PF13649">
    <property type="entry name" value="Methyltransf_25"/>
    <property type="match status" value="1"/>
</dbReference>
<dbReference type="InterPro" id="IPR029063">
    <property type="entry name" value="SAM-dependent_MTases_sf"/>
</dbReference>
<dbReference type="EMBL" id="CP008941">
    <property type="protein sequence ID" value="AIK96941.1"/>
    <property type="molecule type" value="Genomic_DNA"/>
</dbReference>
<dbReference type="PANTHER" id="PTHR43861">
    <property type="entry name" value="TRANS-ACONITATE 2-METHYLTRANSFERASE-RELATED"/>
    <property type="match status" value="1"/>
</dbReference>
<reference evidence="4 5" key="1">
    <citation type="submission" date="2014-07" db="EMBL/GenBank/DDBJ databases">
        <title>Comparative genomic insights into amoeba endosymbionts belonging to the families of Holosporaceae and Candidatus Midichloriaceae within Rickettsiales.</title>
        <authorList>
            <person name="Wang Z."/>
            <person name="Wu M."/>
        </authorList>
    </citation>
    <scope>NUCLEOTIDE SEQUENCE [LARGE SCALE GENOMIC DNA]</scope>
    <source>
        <strain evidence="4">PRA3</strain>
    </source>
</reference>
<keyword evidence="2" id="KW-0808">Transferase</keyword>
<dbReference type="OrthoDB" id="7537532at2"/>
<dbReference type="RefSeq" id="WP_038465797.1">
    <property type="nucleotide sequence ID" value="NZ_CP008941.1"/>
</dbReference>
<keyword evidence="1" id="KW-0489">Methyltransferase</keyword>